<organism evidence="2">
    <name type="scientific">Amblyomma triste</name>
    <name type="common">Neotropical tick</name>
    <dbReference type="NCBI Taxonomy" id="251400"/>
    <lineage>
        <taxon>Eukaryota</taxon>
        <taxon>Metazoa</taxon>
        <taxon>Ecdysozoa</taxon>
        <taxon>Arthropoda</taxon>
        <taxon>Chelicerata</taxon>
        <taxon>Arachnida</taxon>
        <taxon>Acari</taxon>
        <taxon>Parasitiformes</taxon>
        <taxon>Ixodida</taxon>
        <taxon>Ixodoidea</taxon>
        <taxon>Ixodidae</taxon>
        <taxon>Amblyomminae</taxon>
        <taxon>Amblyomma</taxon>
    </lineage>
</organism>
<dbReference type="AlphaFoldDB" id="A0A023GAX1"/>
<dbReference type="EMBL" id="GBBM01004391">
    <property type="protein sequence ID" value="JAC31027.1"/>
    <property type="molecule type" value="mRNA"/>
</dbReference>
<accession>A0A023GAX1</accession>
<evidence type="ECO:0000256" key="1">
    <source>
        <dbReference type="SAM" id="SignalP"/>
    </source>
</evidence>
<name>A0A023GAX1_AMBTT</name>
<feature type="chain" id="PRO_5001516977" evidence="1">
    <location>
        <begin position="19"/>
        <end position="215"/>
    </location>
</feature>
<reference evidence="2" key="1">
    <citation type="submission" date="2014-03" db="EMBL/GenBank/DDBJ databases">
        <title>The sialotranscriptome of Amblyomma triste, Amblyomma parvum and Amblyomma cajennense ticks, uncovered by 454-based RNA-seq.</title>
        <authorList>
            <person name="Garcia G.R."/>
            <person name="Gardinassi L.G."/>
            <person name="Ribeiro J.M."/>
            <person name="Anatriello E."/>
            <person name="Ferreira B.R."/>
            <person name="Moreira H.N."/>
            <person name="Mafra C."/>
            <person name="Olegario M.M."/>
            <person name="Szabo P.J."/>
            <person name="Miranda-Santos I.K."/>
            <person name="Maruyama S.R."/>
        </authorList>
    </citation>
    <scope>NUCLEOTIDE SEQUENCE</scope>
    <source>
        <strain evidence="2">Mato Grasso do Sul</strain>
        <tissue evidence="2">Salivary glands</tissue>
    </source>
</reference>
<keyword evidence="1" id="KW-0732">Signal</keyword>
<protein>
    <submittedName>
        <fullName evidence="2">Putative lipocalin-5 2</fullName>
    </submittedName>
</protein>
<dbReference type="InterPro" id="IPR012674">
    <property type="entry name" value="Calycin"/>
</dbReference>
<feature type="signal peptide" evidence="1">
    <location>
        <begin position="1"/>
        <end position="18"/>
    </location>
</feature>
<sequence length="215" mass="23505">MNFALALFVSVMAVATAALHYPDVDYIPGVFPPFPIVDPNAQDLDIRRVVAVSERLVVIRRKHNIDTNYRCLSALKKGGSIKAGYKYNLTARNGIHTEDRYESFDIQVALEALGGGATGYKATYTQGEKKITLTLKQADVLSTCFVLFADHGKNKGGCELLLTLSKLGNEIPEDCLSYYENQCSGVSIQLHEEGCKYDDVPKPGALETGPPGIPY</sequence>
<evidence type="ECO:0000313" key="2">
    <source>
        <dbReference type="EMBL" id="JAC31027.1"/>
    </source>
</evidence>
<dbReference type="Gene3D" id="2.40.128.20">
    <property type="match status" value="1"/>
</dbReference>
<dbReference type="SUPFAM" id="SSF50814">
    <property type="entry name" value="Lipocalins"/>
    <property type="match status" value="1"/>
</dbReference>
<proteinExistence type="evidence at transcript level"/>